<dbReference type="InterPro" id="IPR036179">
    <property type="entry name" value="Ig-like_dom_sf"/>
</dbReference>
<reference evidence="3 4" key="1">
    <citation type="submission" date="2024-05" db="EMBL/GenBank/DDBJ databases">
        <title>A high-quality chromosomal-level genome assembly of Topmouth culter (Culter alburnus).</title>
        <authorList>
            <person name="Zhao H."/>
        </authorList>
    </citation>
    <scope>NUCLEOTIDE SEQUENCE [LARGE SCALE GENOMIC DNA]</scope>
    <source>
        <strain evidence="3">CATC2023</strain>
        <tissue evidence="3">Muscle</tissue>
    </source>
</reference>
<name>A0AAW1ZGB5_CULAL</name>
<dbReference type="Proteomes" id="UP001479290">
    <property type="component" value="Unassembled WGS sequence"/>
</dbReference>
<dbReference type="GO" id="GO:0007166">
    <property type="term" value="P:cell surface receptor signaling pathway"/>
    <property type="evidence" value="ECO:0007669"/>
    <property type="project" value="TreeGrafter"/>
</dbReference>
<dbReference type="Gene3D" id="2.60.40.10">
    <property type="entry name" value="Immunoglobulins"/>
    <property type="match status" value="1"/>
</dbReference>
<dbReference type="PANTHER" id="PTHR23268:SF31">
    <property type="entry name" value="T CELL RECEPTOR BETA VARIABLE 30"/>
    <property type="match status" value="1"/>
</dbReference>
<dbReference type="InterPro" id="IPR013783">
    <property type="entry name" value="Ig-like_fold"/>
</dbReference>
<proteinExistence type="predicted"/>
<evidence type="ECO:0000313" key="4">
    <source>
        <dbReference type="Proteomes" id="UP001479290"/>
    </source>
</evidence>
<keyword evidence="1" id="KW-0391">Immunity</keyword>
<feature type="chain" id="PRO_5043351640" description="Ig-like domain-containing protein" evidence="2">
    <location>
        <begin position="20"/>
        <end position="133"/>
    </location>
</feature>
<evidence type="ECO:0000313" key="3">
    <source>
        <dbReference type="EMBL" id="KAK9959997.1"/>
    </source>
</evidence>
<dbReference type="EMBL" id="JAWDJR010000017">
    <property type="protein sequence ID" value="KAK9959997.1"/>
    <property type="molecule type" value="Genomic_DNA"/>
</dbReference>
<comment type="caution">
    <text evidence="3">The sequence shown here is derived from an EMBL/GenBank/DDBJ whole genome shotgun (WGS) entry which is preliminary data.</text>
</comment>
<feature type="signal peptide" evidence="2">
    <location>
        <begin position="1"/>
        <end position="19"/>
    </location>
</feature>
<dbReference type="PANTHER" id="PTHR23268">
    <property type="entry name" value="T-CELL RECEPTOR BETA CHAIN"/>
    <property type="match status" value="1"/>
</dbReference>
<keyword evidence="2" id="KW-0732">Signal</keyword>
<gene>
    <name evidence="3" type="ORF">ABG768_010078</name>
</gene>
<accession>A0AAW1ZGB5</accession>
<organism evidence="3 4">
    <name type="scientific">Culter alburnus</name>
    <name type="common">Topmouth culter</name>
    <dbReference type="NCBI Taxonomy" id="194366"/>
    <lineage>
        <taxon>Eukaryota</taxon>
        <taxon>Metazoa</taxon>
        <taxon>Chordata</taxon>
        <taxon>Craniata</taxon>
        <taxon>Vertebrata</taxon>
        <taxon>Euteleostomi</taxon>
        <taxon>Actinopterygii</taxon>
        <taxon>Neopterygii</taxon>
        <taxon>Teleostei</taxon>
        <taxon>Ostariophysi</taxon>
        <taxon>Cypriniformes</taxon>
        <taxon>Xenocyprididae</taxon>
        <taxon>Xenocypridinae</taxon>
        <taxon>Culter</taxon>
    </lineage>
</organism>
<evidence type="ECO:0000256" key="1">
    <source>
        <dbReference type="ARBA" id="ARBA00022859"/>
    </source>
</evidence>
<dbReference type="GO" id="GO:0002376">
    <property type="term" value="P:immune system process"/>
    <property type="evidence" value="ECO:0007669"/>
    <property type="project" value="UniProtKB-KW"/>
</dbReference>
<evidence type="ECO:0000256" key="2">
    <source>
        <dbReference type="SAM" id="SignalP"/>
    </source>
</evidence>
<keyword evidence="4" id="KW-1185">Reference proteome</keyword>
<dbReference type="SUPFAM" id="SSF48726">
    <property type="entry name" value="Immunoglobulin"/>
    <property type="match status" value="1"/>
</dbReference>
<protein>
    <recommendedName>
        <fullName evidence="5">Ig-like domain-containing protein</fullName>
    </recommendedName>
</protein>
<dbReference type="GO" id="GO:0005886">
    <property type="term" value="C:plasma membrane"/>
    <property type="evidence" value="ECO:0007669"/>
    <property type="project" value="TreeGrafter"/>
</dbReference>
<sequence length="133" mass="15013">MHLHFAIFFVSLQWPATMCLQVNQNPLELIVLPGVPLEVNCSITGTDNPNLYWYRWTPTDGLKLMFSSFGKGMVDPESMGDFSSKRPKLLQILLESKNVTHIGSAVWYCAASPHSMTDYNEAVQKLGPVYTWC</sequence>
<dbReference type="AlphaFoldDB" id="A0AAW1ZGB5"/>
<evidence type="ECO:0008006" key="5">
    <source>
        <dbReference type="Google" id="ProtNLM"/>
    </source>
</evidence>
<dbReference type="InterPro" id="IPR050413">
    <property type="entry name" value="TCR_beta_variable"/>
</dbReference>